<keyword evidence="10" id="KW-1185">Reference proteome</keyword>
<evidence type="ECO:0000256" key="1">
    <source>
        <dbReference type="ARBA" id="ARBA00004651"/>
    </source>
</evidence>
<keyword evidence="3 6" id="KW-0812">Transmembrane</keyword>
<feature type="transmembrane region" description="Helical" evidence="6">
    <location>
        <begin position="430"/>
        <end position="452"/>
    </location>
</feature>
<feature type="transmembrane region" description="Helical" evidence="6">
    <location>
        <begin position="459"/>
        <end position="479"/>
    </location>
</feature>
<feature type="transmembrane region" description="Helical" evidence="6">
    <location>
        <begin position="517"/>
        <end position="535"/>
    </location>
</feature>
<feature type="domain" description="ComEC/Rec2-related protein" evidence="8">
    <location>
        <begin position="250"/>
        <end position="509"/>
    </location>
</feature>
<name>A0A6N7ENL2_9MICO</name>
<evidence type="ECO:0000313" key="10">
    <source>
        <dbReference type="Proteomes" id="UP000437709"/>
    </source>
</evidence>
<gene>
    <name evidence="9" type="ORF">GB881_18775</name>
</gene>
<feature type="transmembrane region" description="Helical" evidence="6">
    <location>
        <begin position="269"/>
        <end position="292"/>
    </location>
</feature>
<dbReference type="Pfam" id="PF03772">
    <property type="entry name" value="Competence"/>
    <property type="match status" value="1"/>
</dbReference>
<evidence type="ECO:0000256" key="5">
    <source>
        <dbReference type="ARBA" id="ARBA00023136"/>
    </source>
</evidence>
<dbReference type="OrthoDB" id="7177610at2"/>
<feature type="transmembrane region" description="Helical" evidence="6">
    <location>
        <begin position="397"/>
        <end position="418"/>
    </location>
</feature>
<feature type="non-terminal residue" evidence="9">
    <location>
        <position position="1"/>
    </location>
</feature>
<dbReference type="Gene3D" id="3.60.15.10">
    <property type="entry name" value="Ribonuclease Z/Hydroxyacylglutathione hydrolase-like"/>
    <property type="match status" value="1"/>
</dbReference>
<evidence type="ECO:0000256" key="6">
    <source>
        <dbReference type="SAM" id="Phobius"/>
    </source>
</evidence>
<evidence type="ECO:0000313" key="9">
    <source>
        <dbReference type="EMBL" id="MPV39051.1"/>
    </source>
</evidence>
<feature type="transmembrane region" description="Helical" evidence="6">
    <location>
        <begin position="491"/>
        <end position="510"/>
    </location>
</feature>
<evidence type="ECO:0000256" key="2">
    <source>
        <dbReference type="ARBA" id="ARBA00022475"/>
    </source>
</evidence>
<evidence type="ECO:0000259" key="7">
    <source>
        <dbReference type="Pfam" id="PF00753"/>
    </source>
</evidence>
<dbReference type="PANTHER" id="PTHR30619">
    <property type="entry name" value="DNA INTERNALIZATION/COMPETENCE PROTEIN COMEC/REC2"/>
    <property type="match status" value="1"/>
</dbReference>
<dbReference type="Proteomes" id="UP000437709">
    <property type="component" value="Unassembled WGS sequence"/>
</dbReference>
<organism evidence="9 10">
    <name type="scientific">Georgenia subflava</name>
    <dbReference type="NCBI Taxonomy" id="1622177"/>
    <lineage>
        <taxon>Bacteria</taxon>
        <taxon>Bacillati</taxon>
        <taxon>Actinomycetota</taxon>
        <taxon>Actinomycetes</taxon>
        <taxon>Micrococcales</taxon>
        <taxon>Bogoriellaceae</taxon>
        <taxon>Georgenia</taxon>
    </lineage>
</organism>
<dbReference type="InterPro" id="IPR036866">
    <property type="entry name" value="RibonucZ/Hydroxyglut_hydro"/>
</dbReference>
<reference evidence="9 10" key="1">
    <citation type="submission" date="2019-10" db="EMBL/GenBank/DDBJ databases">
        <title>Georgenia wutianyii sp. nov. and Georgenia yuyongxinii sp. nov. isolated from plateau pika (Ochotona curzoniae) in the Qinghai-Tibet plateau of China.</title>
        <authorList>
            <person name="Tian Z."/>
        </authorList>
    </citation>
    <scope>NUCLEOTIDE SEQUENCE [LARGE SCALE GENOMIC DNA]</scope>
    <source>
        <strain evidence="9 10">JCM 19765</strain>
    </source>
</reference>
<dbReference type="InterPro" id="IPR004477">
    <property type="entry name" value="ComEC_N"/>
</dbReference>
<dbReference type="NCBIfam" id="TIGR00360">
    <property type="entry name" value="ComEC_N-term"/>
    <property type="match status" value="1"/>
</dbReference>
<feature type="transmembrane region" description="Helical" evidence="6">
    <location>
        <begin position="39"/>
        <end position="58"/>
    </location>
</feature>
<feature type="transmembrane region" description="Helical" evidence="6">
    <location>
        <begin position="367"/>
        <end position="385"/>
    </location>
</feature>
<comment type="caution">
    <text evidence="9">The sequence shown here is derived from an EMBL/GenBank/DDBJ whole genome shotgun (WGS) entry which is preliminary data.</text>
</comment>
<dbReference type="GO" id="GO:0005886">
    <property type="term" value="C:plasma membrane"/>
    <property type="evidence" value="ECO:0007669"/>
    <property type="project" value="UniProtKB-SubCell"/>
</dbReference>
<keyword evidence="5 6" id="KW-0472">Membrane</keyword>
<feature type="transmembrane region" description="Helical" evidence="6">
    <location>
        <begin position="321"/>
        <end position="337"/>
    </location>
</feature>
<protein>
    <submittedName>
        <fullName evidence="9">DUF4131 domain-containing protein</fullName>
    </submittedName>
</protein>
<dbReference type="InterPro" id="IPR052159">
    <property type="entry name" value="Competence_DNA_uptake"/>
</dbReference>
<sequence>GGGPDARPPPAPVDARLVPAALTAWAATFLGVARTPSQLTMAALVVAVLLLAPARLLLRERAAGPRPGRPGARHRDAARRPPTAASLLAGAVLVAVLVSTAAQVQVRQSGLLGELTERGASAVVTGRVATEPRALEAGAEWDSSERYRLELDVEEVAGRGERSDARAGVVLLGPAGWGEVRLGEQVSVRGNLVATEPGDDALALVVTTNAPDVVGVPPWHLRVVNLLRGALREATADLSPQAQGLVPGIAVGDDRALPAPLVEDMRITALTHLTAVSGAHVAILLGCVLGALVWLPRRWRSVAGAVALLAFVGLVRPEASVLRSAVMGAVVLAALLLGRPARALPALSAAVVLLLLVDPWLARSYGFALSVLATAGLVLLARPWARWLSRLVPRWLATALAVPAAAQATCAPVVVLLTPALSLYAVPANVLAAVAVPPATVLGVGATVLAPLWPGAAHALAVGASVCTAWIALVARFFAGLPGAQLPWPGGLTGVLCLAVATVLAVLLLARAGPRRPGAALGVLALLGLVLLLPWPRAALVARLPDGWPPEGWVAIQCDVGQGGAFLVRSGPSAAVMVDVGPADGDAAGCLTAADVHRVDLLVLTHGHVDHVGGLAEVLGAVEVRAAVLGPGAEPATTVAAVRDQLADAGVPLGRPLAGGADATGTAGSVAWEVLWPDAAAVERLPAAEAVNDLSLVVRLSSPRLLAVALGDVELAGQSGLVREMRTRGLRGTDVTVMSHHGSARQDPALAALLQPRLTLVSVGEGNDYGHPAPSALELYGAGGGLVLRTDLCGAVAVVGAAAPRDGLAVVARCPR</sequence>
<dbReference type="SUPFAM" id="SSF56281">
    <property type="entry name" value="Metallo-hydrolase/oxidoreductase"/>
    <property type="match status" value="1"/>
</dbReference>
<dbReference type="InterPro" id="IPR001279">
    <property type="entry name" value="Metallo-B-lactamas"/>
</dbReference>
<feature type="transmembrane region" description="Helical" evidence="6">
    <location>
        <begin position="83"/>
        <end position="102"/>
    </location>
</feature>
<comment type="subcellular location">
    <subcellularLocation>
        <location evidence="1">Cell membrane</location>
        <topology evidence="1">Multi-pass membrane protein</topology>
    </subcellularLocation>
</comment>
<dbReference type="AlphaFoldDB" id="A0A6N7ENL2"/>
<dbReference type="PANTHER" id="PTHR30619:SF1">
    <property type="entry name" value="RECOMBINATION PROTEIN 2"/>
    <property type="match status" value="1"/>
</dbReference>
<evidence type="ECO:0000259" key="8">
    <source>
        <dbReference type="Pfam" id="PF03772"/>
    </source>
</evidence>
<proteinExistence type="predicted"/>
<dbReference type="RefSeq" id="WP_152816539.1">
    <property type="nucleotide sequence ID" value="NZ_WHPC01000146.1"/>
</dbReference>
<feature type="domain" description="Metallo-beta-lactamase" evidence="7">
    <location>
        <begin position="560"/>
        <end position="676"/>
    </location>
</feature>
<evidence type="ECO:0000256" key="3">
    <source>
        <dbReference type="ARBA" id="ARBA00022692"/>
    </source>
</evidence>
<accession>A0A6N7ENL2</accession>
<dbReference type="Pfam" id="PF00753">
    <property type="entry name" value="Lactamase_B"/>
    <property type="match status" value="1"/>
</dbReference>
<dbReference type="EMBL" id="WHPC01000146">
    <property type="protein sequence ID" value="MPV39051.1"/>
    <property type="molecule type" value="Genomic_DNA"/>
</dbReference>
<evidence type="ECO:0000256" key="4">
    <source>
        <dbReference type="ARBA" id="ARBA00022989"/>
    </source>
</evidence>
<keyword evidence="2" id="KW-1003">Cell membrane</keyword>
<keyword evidence="4 6" id="KW-1133">Transmembrane helix</keyword>